<reference evidence="1 2" key="1">
    <citation type="submission" date="2012-04" db="EMBL/GenBank/DDBJ databases">
        <title>Complete genome of Rhodanobacter sp. 2APBS1.</title>
        <authorList>
            <consortium name="US DOE Joint Genome Institute"/>
            <person name="Huntemann M."/>
            <person name="Wei C.-L."/>
            <person name="Han J."/>
            <person name="Detter J.C."/>
            <person name="Han C."/>
            <person name="Tapia R."/>
            <person name="Munk A.C.C."/>
            <person name="Chen A."/>
            <person name="Krypides N."/>
            <person name="Mavromatis K."/>
            <person name="Markowitz V."/>
            <person name="Szeto E."/>
            <person name="Ivanova N."/>
            <person name="Mikhailova N."/>
            <person name="Ovchinnikova G."/>
            <person name="Pagani I."/>
            <person name="Pati A."/>
            <person name="Goodwin L."/>
            <person name="Peters L."/>
            <person name="Pitluck S."/>
            <person name="Woyke T."/>
            <person name="Prakash O."/>
            <person name="Elkins J."/>
            <person name="Brown S."/>
            <person name="Palumbo A."/>
            <person name="Hemme C."/>
            <person name="Zhou J."/>
            <person name="Watson D."/>
            <person name="Jardine P."/>
            <person name="Kostka J."/>
            <person name="Green S."/>
        </authorList>
    </citation>
    <scope>NUCLEOTIDE SEQUENCE [LARGE SCALE GENOMIC DNA]</scope>
    <source>
        <strain evidence="1 2">2APBS1</strain>
    </source>
</reference>
<dbReference type="RefSeq" id="WP_015447749.1">
    <property type="nucleotide sequence ID" value="NC_020541.1"/>
</dbReference>
<dbReference type="GeneID" id="72428634"/>
<organism evidence="1 2">
    <name type="scientific">Rhodanobacter denitrificans</name>
    <dbReference type="NCBI Taxonomy" id="666685"/>
    <lineage>
        <taxon>Bacteria</taxon>
        <taxon>Pseudomonadati</taxon>
        <taxon>Pseudomonadota</taxon>
        <taxon>Gammaproteobacteria</taxon>
        <taxon>Lysobacterales</taxon>
        <taxon>Rhodanobacteraceae</taxon>
        <taxon>Rhodanobacter</taxon>
    </lineage>
</organism>
<sequence length="77" mass="8451">MSELLEGNAMAQAGRRQRFSEALQRLCLITVEDAGMSDADVDNYIGDAQSAQDYQQAAIAYADDYDLDVVGRGWFGI</sequence>
<dbReference type="STRING" id="666685.R2APBS1_1900"/>
<dbReference type="KEGG" id="rhd:R2APBS1_1900"/>
<dbReference type="HOGENOM" id="CLU_2635689_0_0_6"/>
<keyword evidence="2" id="KW-1185">Reference proteome</keyword>
<dbReference type="EMBL" id="CP003470">
    <property type="protein sequence ID" value="AGG89024.1"/>
    <property type="molecule type" value="Genomic_DNA"/>
</dbReference>
<evidence type="ECO:0000313" key="2">
    <source>
        <dbReference type="Proteomes" id="UP000011859"/>
    </source>
</evidence>
<dbReference type="Proteomes" id="UP000011859">
    <property type="component" value="Chromosome"/>
</dbReference>
<accession>M4NE70</accession>
<gene>
    <name evidence="1" type="ORF">R2APBS1_1900</name>
</gene>
<protein>
    <submittedName>
        <fullName evidence="1">Uncharacterized protein</fullName>
    </submittedName>
</protein>
<dbReference type="AlphaFoldDB" id="M4NE70"/>
<evidence type="ECO:0000313" key="1">
    <source>
        <dbReference type="EMBL" id="AGG89024.1"/>
    </source>
</evidence>
<proteinExistence type="predicted"/>
<name>M4NE70_9GAMM</name>